<dbReference type="InterPro" id="IPR050313">
    <property type="entry name" value="Carb_Metab_HTH_regulators"/>
</dbReference>
<dbReference type="InterPro" id="IPR036390">
    <property type="entry name" value="WH_DNA-bd_sf"/>
</dbReference>
<dbReference type="SUPFAM" id="SSF100950">
    <property type="entry name" value="NagB/RpiA/CoA transferase-like"/>
    <property type="match status" value="1"/>
</dbReference>
<accession>A0A0M2NEL1</accession>
<dbReference type="PATRIC" id="fig|270498.16.peg.3077"/>
<dbReference type="InterPro" id="IPR037171">
    <property type="entry name" value="NagB/RpiA_transferase-like"/>
</dbReference>
<dbReference type="GO" id="GO:0003677">
    <property type="term" value="F:DNA binding"/>
    <property type="evidence" value="ECO:0007669"/>
    <property type="project" value="UniProtKB-KW"/>
</dbReference>
<protein>
    <submittedName>
        <fullName evidence="5">Putative transcriptional regulator, DeoR family</fullName>
    </submittedName>
</protein>
<dbReference type="Gene3D" id="3.40.50.1360">
    <property type="match status" value="1"/>
</dbReference>
<dbReference type="PROSITE" id="PS00894">
    <property type="entry name" value="HTH_DEOR_1"/>
    <property type="match status" value="1"/>
</dbReference>
<keyword evidence="6" id="KW-1185">Reference proteome</keyword>
<reference evidence="5 6" key="1">
    <citation type="submission" date="2015-04" db="EMBL/GenBank/DDBJ databases">
        <title>Draft genome sequence of bacteremic isolate Catabacter hongkongensis type strain HKU16T.</title>
        <authorList>
            <person name="Lau S.K."/>
            <person name="Teng J.L."/>
            <person name="Huang Y."/>
            <person name="Curreem S.O."/>
            <person name="Tsui S.K."/>
            <person name="Woo P.C."/>
        </authorList>
    </citation>
    <scope>NUCLEOTIDE SEQUENCE [LARGE SCALE GENOMIC DNA]</scope>
    <source>
        <strain evidence="5 6">HKU16</strain>
    </source>
</reference>
<evidence type="ECO:0000256" key="1">
    <source>
        <dbReference type="ARBA" id="ARBA00023015"/>
    </source>
</evidence>
<dbReference type="Pfam" id="PF00455">
    <property type="entry name" value="DeoRC"/>
    <property type="match status" value="1"/>
</dbReference>
<dbReference type="GO" id="GO:0003700">
    <property type="term" value="F:DNA-binding transcription factor activity"/>
    <property type="evidence" value="ECO:0007669"/>
    <property type="project" value="InterPro"/>
</dbReference>
<dbReference type="InterPro" id="IPR011991">
    <property type="entry name" value="ArsR-like_HTH"/>
</dbReference>
<keyword evidence="2" id="KW-0238">DNA-binding</keyword>
<dbReference type="PANTHER" id="PTHR30363:SF44">
    <property type="entry name" value="AGA OPERON TRANSCRIPTIONAL REPRESSOR-RELATED"/>
    <property type="match status" value="1"/>
</dbReference>
<dbReference type="CDD" id="cd00090">
    <property type="entry name" value="HTH_ARSR"/>
    <property type="match status" value="1"/>
</dbReference>
<dbReference type="Gene3D" id="1.10.10.10">
    <property type="entry name" value="Winged helix-like DNA-binding domain superfamily/Winged helix DNA-binding domain"/>
    <property type="match status" value="1"/>
</dbReference>
<dbReference type="PANTHER" id="PTHR30363">
    <property type="entry name" value="HTH-TYPE TRANSCRIPTIONAL REGULATOR SRLR-RELATED"/>
    <property type="match status" value="1"/>
</dbReference>
<dbReference type="OrthoDB" id="9797223at2"/>
<dbReference type="InterPro" id="IPR036388">
    <property type="entry name" value="WH-like_DNA-bd_sf"/>
</dbReference>
<evidence type="ECO:0000313" key="5">
    <source>
        <dbReference type="EMBL" id="KKI49406.1"/>
    </source>
</evidence>
<dbReference type="Proteomes" id="UP000034076">
    <property type="component" value="Unassembled WGS sequence"/>
</dbReference>
<dbReference type="EMBL" id="LAYJ01000133">
    <property type="protein sequence ID" value="KKI49406.1"/>
    <property type="molecule type" value="Genomic_DNA"/>
</dbReference>
<dbReference type="InterPro" id="IPR018356">
    <property type="entry name" value="Tscrpt_reg_HTH_DeoR_CS"/>
</dbReference>
<dbReference type="RefSeq" id="WP_082103592.1">
    <property type="nucleotide sequence ID" value="NZ_LAYJ01000133.1"/>
</dbReference>
<evidence type="ECO:0000256" key="2">
    <source>
        <dbReference type="ARBA" id="ARBA00023125"/>
    </source>
</evidence>
<dbReference type="Pfam" id="PF08220">
    <property type="entry name" value="HTH_DeoR"/>
    <property type="match status" value="1"/>
</dbReference>
<organism evidence="5 6">
    <name type="scientific">Christensenella hongkongensis</name>
    <dbReference type="NCBI Taxonomy" id="270498"/>
    <lineage>
        <taxon>Bacteria</taxon>
        <taxon>Bacillati</taxon>
        <taxon>Bacillota</taxon>
        <taxon>Clostridia</taxon>
        <taxon>Christensenellales</taxon>
        <taxon>Christensenellaceae</taxon>
        <taxon>Christensenella</taxon>
    </lineage>
</organism>
<feature type="domain" description="HTH deoR-type" evidence="4">
    <location>
        <begin position="10"/>
        <end position="65"/>
    </location>
</feature>
<evidence type="ECO:0000256" key="3">
    <source>
        <dbReference type="ARBA" id="ARBA00023163"/>
    </source>
</evidence>
<dbReference type="AlphaFoldDB" id="A0A0M2NEL1"/>
<gene>
    <name evidence="5" type="ORF">CHK_2984</name>
</gene>
<proteinExistence type="predicted"/>
<sequence>MMSDFSNLNADKRRKKILDILNEEGKVKVSELSRIFSISEVTIRNDLADLERENALERVHGGAIPSMRTYYSMNFYERKTKHAEEKHRIAAAAADMIHDRDTVMLSSGTTSFFIARELKSKKHLKVVTNSVNIATEMSDSPYNQIILLGGNIKFPHSFTYGDDTLVALRKYKADVAILSIDGVSATAGISIRDFEETEVSRLMIERSKYSIAVTDFSKIGQEAFSQVADIDSIDYLITDTNALPAHLEKIVKKGVNVVTV</sequence>
<dbReference type="SUPFAM" id="SSF46785">
    <property type="entry name" value="Winged helix' DNA-binding domain"/>
    <property type="match status" value="1"/>
</dbReference>
<evidence type="ECO:0000259" key="4">
    <source>
        <dbReference type="PROSITE" id="PS51000"/>
    </source>
</evidence>
<dbReference type="PRINTS" id="PR00037">
    <property type="entry name" value="HTHLACR"/>
</dbReference>
<evidence type="ECO:0000313" key="6">
    <source>
        <dbReference type="Proteomes" id="UP000034076"/>
    </source>
</evidence>
<keyword evidence="3" id="KW-0804">Transcription</keyword>
<dbReference type="InterPro" id="IPR014036">
    <property type="entry name" value="DeoR-like_C"/>
</dbReference>
<comment type="caution">
    <text evidence="5">The sequence shown here is derived from an EMBL/GenBank/DDBJ whole genome shotgun (WGS) entry which is preliminary data.</text>
</comment>
<keyword evidence="1" id="KW-0805">Transcription regulation</keyword>
<dbReference type="InterPro" id="IPR001034">
    <property type="entry name" value="DeoR_HTH"/>
</dbReference>
<dbReference type="PROSITE" id="PS51000">
    <property type="entry name" value="HTH_DEOR_2"/>
    <property type="match status" value="1"/>
</dbReference>
<name>A0A0M2NEL1_9FIRM</name>
<dbReference type="SMART" id="SM00420">
    <property type="entry name" value="HTH_DEOR"/>
    <property type="match status" value="1"/>
</dbReference>
<dbReference type="STRING" id="270498.CHK_2984"/>
<dbReference type="SMART" id="SM01134">
    <property type="entry name" value="DeoRC"/>
    <property type="match status" value="1"/>
</dbReference>